<evidence type="ECO:0000256" key="6">
    <source>
        <dbReference type="ARBA" id="ARBA00022759"/>
    </source>
</evidence>
<keyword evidence="9" id="KW-0862">Zinc</keyword>
<evidence type="ECO:0000256" key="5">
    <source>
        <dbReference type="ARBA" id="ARBA00022750"/>
    </source>
</evidence>
<dbReference type="InterPro" id="IPR036397">
    <property type="entry name" value="RNaseH_sf"/>
</dbReference>
<dbReference type="PROSITE" id="PS50158">
    <property type="entry name" value="ZF_CCHC"/>
    <property type="match status" value="1"/>
</dbReference>
<dbReference type="EMBL" id="JASEJX010000012">
    <property type="protein sequence ID" value="KAK4519669.1"/>
    <property type="molecule type" value="Genomic_DNA"/>
</dbReference>
<dbReference type="Pfam" id="PF17917">
    <property type="entry name" value="RT_RNaseH"/>
    <property type="match status" value="1"/>
</dbReference>
<dbReference type="InterPro" id="IPR043128">
    <property type="entry name" value="Rev_trsase/Diguanyl_cyclase"/>
</dbReference>
<dbReference type="EC" id="2.7.7.49" evidence="1"/>
<evidence type="ECO:0000256" key="4">
    <source>
        <dbReference type="ARBA" id="ARBA00022722"/>
    </source>
</evidence>
<evidence type="ECO:0000256" key="10">
    <source>
        <dbReference type="SAM" id="MobiDB-lite"/>
    </source>
</evidence>
<dbReference type="GO" id="GO:0005634">
    <property type="term" value="C:nucleus"/>
    <property type="evidence" value="ECO:0007669"/>
    <property type="project" value="UniProtKB-ARBA"/>
</dbReference>
<name>A0AAN7DNI2_9FUNG</name>
<evidence type="ECO:0000256" key="9">
    <source>
        <dbReference type="PROSITE-ProRule" id="PRU00047"/>
    </source>
</evidence>
<feature type="compositionally biased region" description="Polar residues" evidence="10">
    <location>
        <begin position="1436"/>
        <end position="1458"/>
    </location>
</feature>
<comment type="caution">
    <text evidence="14">The sequence shown here is derived from an EMBL/GenBank/DDBJ whole genome shotgun (WGS) entry which is preliminary data.</text>
</comment>
<keyword evidence="6" id="KW-0255">Endonuclease</keyword>
<dbReference type="Pfam" id="PF17921">
    <property type="entry name" value="Integrase_H2C2"/>
    <property type="match status" value="1"/>
</dbReference>
<dbReference type="InterPro" id="IPR012337">
    <property type="entry name" value="RNaseH-like_sf"/>
</dbReference>
<keyword evidence="9" id="KW-0479">Metal-binding</keyword>
<evidence type="ECO:0000313" key="15">
    <source>
        <dbReference type="Proteomes" id="UP001304243"/>
    </source>
</evidence>
<dbReference type="Pfam" id="PF13975">
    <property type="entry name" value="gag-asp_proteas"/>
    <property type="match status" value="1"/>
</dbReference>
<dbReference type="GO" id="GO:0008270">
    <property type="term" value="F:zinc ion binding"/>
    <property type="evidence" value="ECO:0007669"/>
    <property type="project" value="UniProtKB-KW"/>
</dbReference>
<dbReference type="PANTHER" id="PTHR37984:SF5">
    <property type="entry name" value="PROTEIN NYNRIN-LIKE"/>
    <property type="match status" value="1"/>
</dbReference>
<dbReference type="InterPro" id="IPR000477">
    <property type="entry name" value="RT_dom"/>
</dbReference>
<evidence type="ECO:0000256" key="3">
    <source>
        <dbReference type="ARBA" id="ARBA00022695"/>
    </source>
</evidence>
<evidence type="ECO:0000256" key="7">
    <source>
        <dbReference type="ARBA" id="ARBA00022801"/>
    </source>
</evidence>
<evidence type="ECO:0000256" key="2">
    <source>
        <dbReference type="ARBA" id="ARBA00022679"/>
    </source>
</evidence>
<dbReference type="Gene3D" id="3.30.70.270">
    <property type="match status" value="2"/>
</dbReference>
<dbReference type="InterPro" id="IPR001584">
    <property type="entry name" value="Integrase_cat-core"/>
</dbReference>
<dbReference type="GO" id="GO:0006508">
    <property type="term" value="P:proteolysis"/>
    <property type="evidence" value="ECO:0007669"/>
    <property type="project" value="UniProtKB-KW"/>
</dbReference>
<feature type="region of interest" description="Disordered" evidence="10">
    <location>
        <begin position="1436"/>
        <end position="1462"/>
    </location>
</feature>
<feature type="domain" description="Integrase catalytic" evidence="13">
    <location>
        <begin position="1117"/>
        <end position="1277"/>
    </location>
</feature>
<dbReference type="RefSeq" id="XP_064686335.1">
    <property type="nucleotide sequence ID" value="XM_064829133.1"/>
</dbReference>
<proteinExistence type="predicted"/>
<protein>
    <recommendedName>
        <fullName evidence="1">RNA-directed DNA polymerase</fullName>
        <ecNumber evidence="1">2.7.7.49</ecNumber>
    </recommendedName>
</protein>
<dbReference type="Gene3D" id="1.10.340.70">
    <property type="match status" value="1"/>
</dbReference>
<dbReference type="PROSITE" id="PS00141">
    <property type="entry name" value="ASP_PROTEASE"/>
    <property type="match status" value="1"/>
</dbReference>
<sequence>MNEDITMSSANIVGNNSGYVRKVREPDVFNGERDAIVLNAWIYSLELYFSLVKIENTQEKLLVGLSLLRNDAQLWYSQLSAFDSDHAPQDWETFKTALRNEFIPIDAIAKARDGMANLVQVSSVTSYINSFRRLLLQIPDMTPGVAQDKFIRGLKQPLRYAVRSHFPKTLEEAQRVALAIEGAGGDEVAAEPIRTNVPQPQPESMDLDTIRELVNAINGISGSRRNFNAGSKPRNNANVKCYNCQGWGHMQGECPSPRNNGRGGGKRFGGSFNKHLKDINVGDTVPKAGGNGVDLLDLDNDHEVDDLKADSNYLFNLEKNNKATTDLPLYSFDLCSNDGTRDCLKPIKVLLDTGASSNYISPTLVNPTTMKITPLHSKHEVETANGQVSVIKEKVEFSVSANGVGQRIQAYVFDTKFDLILGQQWFKQYKPIPNWSNNSWSIPGPHGIGMAVLSPVNLVSNAQDLVYVMSKRQMQRSLRKNKIDELFLVHVKESGDWHNMVDTSDNLGKDISKLLDEYKDVFTEKLPPGLPPDRGIEHVIETGDAEPVCKHPFKMSPLELDELQRQLKELLDKGFIQPSSSPWGAPVLFVRKKSGELRMCIDFRIINSLCTKKLNTPLPRIDECLERLGGAKYFAQFDLTSGYHQIRLSKQDIPKTCFVTRYGAFEWLVLPFGLRNSPSVFQNMMNKCLSGYIDRFVQLYLDDILVYSPTAESHLEHIRLVLERFRQFKLYANPKKCKFNQREVEFLGMKVSAKGILPSDSKVKAIKDWPVPTNVQEVRQFVGLASHYRRFIRQFSSVAAPLTELTKGTGSKRRGIVWSQECQKAFDRLKFLLTHAPCLQPPDVTKPYIIETDSSDFGCGAVLLQKDDQGVLHPLAFESKKFSMAERNYPAQERELLGVLHALRVWRCFIDGADYVVYTDHNPLQYLRSQSKPTARLVRWLSEIETYAPKILYKPGKINEVPDDLSRRDGADCVAANTSMEPRYLYSVESNIMVHPSDWPTFYLTKQELVPDSVKSLLESNTHRFVIKNEKVYRKVKIGEREFEARFCPFSNRATLVNRFHEGFGHAGQSTVFELMRKRWWWPNMRSDIQGWLSTCKECQLASSSGKNKHHAPMVSLDIPPAFGRWHLDFVGELPLTPQGNRWLLTAVDYTTNWPIARAVPEATAEAVADFIYEEIVMRFGCPQEILTDRGANFMSNVVKLYMHRVKVNHKFTSAFHPRTNGKCERLNGILKAMLRKYVNGAIFMWDKFVDTALFAARVRHHRSTGYSPFYLVYGREPLLPGDYTRPYFDKLTANDPRTVAEHTARELESLGQVRAASAHRMKMVSESDKERWDAAIEKLEFEVGDHVLLRNEQKYGLEYNWMGPFIVVDKNSESHVYKLVTIGGEPYSSWVHVDRLKGVKAESIDTPWYNPTVSRAAWREEMGLNSSNQAVSCTSPSFSGTSGSVDQVDQSRSTISGGNDVVPKFRFKPNLKKATKRRQRILEGSGN</sequence>
<dbReference type="Pfam" id="PF00665">
    <property type="entry name" value="rve"/>
    <property type="match status" value="1"/>
</dbReference>
<keyword evidence="15" id="KW-1185">Reference proteome</keyword>
<dbReference type="CDD" id="cd09274">
    <property type="entry name" value="RNase_HI_RT_Ty3"/>
    <property type="match status" value="1"/>
</dbReference>
<evidence type="ECO:0000259" key="12">
    <source>
        <dbReference type="PROSITE" id="PS50878"/>
    </source>
</evidence>
<dbReference type="SUPFAM" id="SSF50630">
    <property type="entry name" value="Acid proteases"/>
    <property type="match status" value="1"/>
</dbReference>
<dbReference type="GeneID" id="89953593"/>
<dbReference type="PANTHER" id="PTHR37984">
    <property type="entry name" value="PROTEIN CBG26694"/>
    <property type="match status" value="1"/>
</dbReference>
<keyword evidence="4" id="KW-0540">Nuclease</keyword>
<keyword evidence="9" id="KW-0863">Zinc-finger</keyword>
<dbReference type="GO" id="GO:0004519">
    <property type="term" value="F:endonuclease activity"/>
    <property type="evidence" value="ECO:0007669"/>
    <property type="project" value="UniProtKB-KW"/>
</dbReference>
<organism evidence="14 15">
    <name type="scientific">Mucor velutinosus</name>
    <dbReference type="NCBI Taxonomy" id="708070"/>
    <lineage>
        <taxon>Eukaryota</taxon>
        <taxon>Fungi</taxon>
        <taxon>Fungi incertae sedis</taxon>
        <taxon>Mucoromycota</taxon>
        <taxon>Mucoromycotina</taxon>
        <taxon>Mucoromycetes</taxon>
        <taxon>Mucorales</taxon>
        <taxon>Mucorineae</taxon>
        <taxon>Mucoraceae</taxon>
        <taxon>Mucor</taxon>
    </lineage>
</organism>
<evidence type="ECO:0000256" key="8">
    <source>
        <dbReference type="ARBA" id="ARBA00022918"/>
    </source>
</evidence>
<accession>A0AAN7DNI2</accession>
<dbReference type="CDD" id="cd01647">
    <property type="entry name" value="RT_LTR"/>
    <property type="match status" value="1"/>
</dbReference>
<keyword evidence="5" id="KW-0645">Protease</keyword>
<evidence type="ECO:0000256" key="1">
    <source>
        <dbReference type="ARBA" id="ARBA00012493"/>
    </source>
</evidence>
<dbReference type="FunFam" id="3.30.420.10:FF:000032">
    <property type="entry name" value="Retrovirus-related Pol polyprotein from transposon 297-like Protein"/>
    <property type="match status" value="1"/>
</dbReference>
<dbReference type="InterPro" id="IPR050951">
    <property type="entry name" value="Retrovirus_Pol_polyprotein"/>
</dbReference>
<dbReference type="Gene3D" id="3.10.10.10">
    <property type="entry name" value="HIV Type 1 Reverse Transcriptase, subunit A, domain 1"/>
    <property type="match status" value="1"/>
</dbReference>
<dbReference type="InterPro" id="IPR001878">
    <property type="entry name" value="Znf_CCHC"/>
</dbReference>
<keyword evidence="14" id="KW-0012">Acyltransferase</keyword>
<dbReference type="SUPFAM" id="SSF53098">
    <property type="entry name" value="Ribonuclease H-like"/>
    <property type="match status" value="1"/>
</dbReference>
<dbReference type="FunFam" id="3.30.70.270:FF:000020">
    <property type="entry name" value="Transposon Tf2-6 polyprotein-like Protein"/>
    <property type="match status" value="1"/>
</dbReference>
<dbReference type="Pfam" id="PF00078">
    <property type="entry name" value="RVT_1"/>
    <property type="match status" value="1"/>
</dbReference>
<dbReference type="GO" id="GO:0015074">
    <property type="term" value="P:DNA integration"/>
    <property type="evidence" value="ECO:0007669"/>
    <property type="project" value="UniProtKB-KW"/>
</dbReference>
<dbReference type="SUPFAM" id="SSF56672">
    <property type="entry name" value="DNA/RNA polymerases"/>
    <property type="match status" value="1"/>
</dbReference>
<dbReference type="PROSITE" id="PS50994">
    <property type="entry name" value="INTEGRASE"/>
    <property type="match status" value="1"/>
</dbReference>
<dbReference type="InterPro" id="IPR043502">
    <property type="entry name" value="DNA/RNA_pol_sf"/>
</dbReference>
<evidence type="ECO:0000259" key="11">
    <source>
        <dbReference type="PROSITE" id="PS50158"/>
    </source>
</evidence>
<dbReference type="GO" id="GO:0004190">
    <property type="term" value="F:aspartic-type endopeptidase activity"/>
    <property type="evidence" value="ECO:0007669"/>
    <property type="project" value="UniProtKB-KW"/>
</dbReference>
<gene>
    <name evidence="14" type="primary">fas2_2</name>
    <name evidence="14" type="ORF">ATC70_009907</name>
</gene>
<keyword evidence="2 14" id="KW-0808">Transferase</keyword>
<dbReference type="Proteomes" id="UP001304243">
    <property type="component" value="Unassembled WGS sequence"/>
</dbReference>
<dbReference type="CDD" id="cd00303">
    <property type="entry name" value="retropepsin_like"/>
    <property type="match status" value="1"/>
</dbReference>
<keyword evidence="8" id="KW-0695">RNA-directed DNA polymerase</keyword>
<dbReference type="Gene3D" id="4.10.60.10">
    <property type="entry name" value="Zinc finger, CCHC-type"/>
    <property type="match status" value="1"/>
</dbReference>
<dbReference type="Gene3D" id="3.30.420.10">
    <property type="entry name" value="Ribonuclease H-like superfamily/Ribonuclease H"/>
    <property type="match status" value="1"/>
</dbReference>
<keyword evidence="3" id="KW-0548">Nucleotidyltransferase</keyword>
<dbReference type="InterPro" id="IPR036875">
    <property type="entry name" value="Znf_CCHC_sf"/>
</dbReference>
<keyword evidence="5" id="KW-0064">Aspartyl protease</keyword>
<evidence type="ECO:0000259" key="13">
    <source>
        <dbReference type="PROSITE" id="PS50994"/>
    </source>
</evidence>
<dbReference type="InterPro" id="IPR041588">
    <property type="entry name" value="Integrase_H2C2"/>
</dbReference>
<dbReference type="InterPro" id="IPR041373">
    <property type="entry name" value="RT_RNaseH"/>
</dbReference>
<dbReference type="InterPro" id="IPR021109">
    <property type="entry name" value="Peptidase_aspartic_dom_sf"/>
</dbReference>
<feature type="domain" description="Reverse transcriptase" evidence="12">
    <location>
        <begin position="571"/>
        <end position="751"/>
    </location>
</feature>
<dbReference type="InterPro" id="IPR045358">
    <property type="entry name" value="Ty3_capsid"/>
</dbReference>
<dbReference type="GO" id="GO:0003964">
    <property type="term" value="F:RNA-directed DNA polymerase activity"/>
    <property type="evidence" value="ECO:0007669"/>
    <property type="project" value="UniProtKB-KW"/>
</dbReference>
<feature type="domain" description="CCHC-type" evidence="11">
    <location>
        <begin position="240"/>
        <end position="256"/>
    </location>
</feature>
<dbReference type="PROSITE" id="PS50878">
    <property type="entry name" value="RT_POL"/>
    <property type="match status" value="1"/>
</dbReference>
<dbReference type="GO" id="GO:0003723">
    <property type="term" value="F:RNA binding"/>
    <property type="evidence" value="ECO:0007669"/>
    <property type="project" value="UniProtKB-KW"/>
</dbReference>
<dbReference type="Gene3D" id="2.40.70.10">
    <property type="entry name" value="Acid Proteases"/>
    <property type="match status" value="1"/>
</dbReference>
<dbReference type="SUPFAM" id="SSF57756">
    <property type="entry name" value="Retrovirus zinc finger-like domains"/>
    <property type="match status" value="1"/>
</dbReference>
<dbReference type="InterPro" id="IPR001969">
    <property type="entry name" value="Aspartic_peptidase_AS"/>
</dbReference>
<dbReference type="GO" id="GO:0003677">
    <property type="term" value="F:DNA binding"/>
    <property type="evidence" value="ECO:0007669"/>
    <property type="project" value="UniProtKB-KW"/>
</dbReference>
<reference evidence="14 15" key="1">
    <citation type="submission" date="2022-11" db="EMBL/GenBank/DDBJ databases">
        <title>Mucor velutinosus strain NIH1002 WGS.</title>
        <authorList>
            <person name="Subramanian P."/>
            <person name="Mullikin J.C."/>
            <person name="Segre J.A."/>
            <person name="Zelazny A.M."/>
        </authorList>
    </citation>
    <scope>NUCLEOTIDE SEQUENCE [LARGE SCALE GENOMIC DNA]</scope>
    <source>
        <strain evidence="14 15">NIH1002</strain>
    </source>
</reference>
<dbReference type="Pfam" id="PF19259">
    <property type="entry name" value="Ty3_capsid"/>
    <property type="match status" value="1"/>
</dbReference>
<dbReference type="GO" id="GO:0004321">
    <property type="term" value="F:fatty-acyl-CoA synthase activity"/>
    <property type="evidence" value="ECO:0007669"/>
    <property type="project" value="UniProtKB-EC"/>
</dbReference>
<keyword evidence="7" id="KW-0378">Hydrolase</keyword>
<evidence type="ECO:0000313" key="14">
    <source>
        <dbReference type="EMBL" id="KAK4519669.1"/>
    </source>
</evidence>